<evidence type="ECO:0000256" key="11">
    <source>
        <dbReference type="RuleBase" id="RU361237"/>
    </source>
</evidence>
<evidence type="ECO:0000313" key="15">
    <source>
        <dbReference type="Proteomes" id="UP000228859"/>
    </source>
</evidence>
<keyword evidence="10 11" id="KW-0003">3Fe-4S</keyword>
<evidence type="ECO:0000256" key="6">
    <source>
        <dbReference type="ARBA" id="ARBA00022723"/>
    </source>
</evidence>
<keyword evidence="7" id="KW-0560">Oxidoreductase</keyword>
<evidence type="ECO:0000256" key="5">
    <source>
        <dbReference type="ARBA" id="ARBA00022714"/>
    </source>
</evidence>
<dbReference type="RefSeq" id="WP_294893538.1">
    <property type="nucleotide sequence ID" value="NZ_DLUI01000061.1"/>
</dbReference>
<dbReference type="NCBIfam" id="TIGR00384">
    <property type="entry name" value="dhsB"/>
    <property type="match status" value="1"/>
</dbReference>
<dbReference type="GO" id="GO:0051538">
    <property type="term" value="F:3 iron, 4 sulfur cluster binding"/>
    <property type="evidence" value="ECO:0007669"/>
    <property type="project" value="UniProtKB-KW"/>
</dbReference>
<comment type="catalytic activity">
    <reaction evidence="11">
        <text>a menaquinone + succinate = a menaquinol + fumarate</text>
        <dbReference type="Rhea" id="RHEA:27834"/>
        <dbReference type="Rhea" id="RHEA-COMP:9537"/>
        <dbReference type="Rhea" id="RHEA-COMP:9539"/>
        <dbReference type="ChEBI" id="CHEBI:16374"/>
        <dbReference type="ChEBI" id="CHEBI:18151"/>
        <dbReference type="ChEBI" id="CHEBI:29806"/>
        <dbReference type="ChEBI" id="CHEBI:30031"/>
        <dbReference type="EC" id="1.3.5.1"/>
    </reaction>
</comment>
<dbReference type="InterPro" id="IPR012675">
    <property type="entry name" value="Beta-grasp_dom_sf"/>
</dbReference>
<dbReference type="InterPro" id="IPR001041">
    <property type="entry name" value="2Fe-2S_ferredoxin-type"/>
</dbReference>
<sequence length="231" mass="25547">MEIVILRGEESQVYNVEIENITLLSVLNHIKTKIDPSLTYSHGCRSGVCGSCAVRVNGREQLMCEYKPSDGDVIEPIRNARVIRDLVVDTSSIEYFNLRASAWSEGSREGCVSEEEASRIETQTDCILCGSCYSACPVYAVNPEFIGPFALTRVWRYVNDVREEKSDGKMATVQTNGIWDCTLCGACVPVCPQGIAPMQDIRMLRTKSAMLGYPDPTMNFGGGFDLGGWDF</sequence>
<gene>
    <name evidence="14" type="ORF">CFH83_04070</name>
</gene>
<dbReference type="EC" id="1.3.5.1" evidence="11"/>
<keyword evidence="8 11" id="KW-0408">Iron</keyword>
<dbReference type="InterPro" id="IPR036010">
    <property type="entry name" value="2Fe-2S_ferredoxin-like_sf"/>
</dbReference>
<comment type="caution">
    <text evidence="14">The sequence shown here is derived from an EMBL/GenBank/DDBJ whole genome shotgun (WGS) entry which is preliminary data.</text>
</comment>
<comment type="cofactor">
    <cofactor evidence="11">
        <name>[2Fe-2S] cluster</name>
        <dbReference type="ChEBI" id="CHEBI:190135"/>
    </cofactor>
    <text evidence="11">Binds 1 [2Fe-2S] cluster.</text>
</comment>
<evidence type="ECO:0000259" key="12">
    <source>
        <dbReference type="PROSITE" id="PS51085"/>
    </source>
</evidence>
<evidence type="ECO:0000313" key="14">
    <source>
        <dbReference type="EMBL" id="DAB38814.1"/>
    </source>
</evidence>
<dbReference type="SUPFAM" id="SSF54292">
    <property type="entry name" value="2Fe-2S ferredoxin-like"/>
    <property type="match status" value="1"/>
</dbReference>
<dbReference type="EMBL" id="DLUI01000061">
    <property type="protein sequence ID" value="DAB38814.1"/>
    <property type="molecule type" value="Genomic_DNA"/>
</dbReference>
<name>A0A2D3WM79_9BACT</name>
<evidence type="ECO:0000256" key="4">
    <source>
        <dbReference type="ARBA" id="ARBA00022532"/>
    </source>
</evidence>
<feature type="domain" description="4Fe-4S ferredoxin-type" evidence="13">
    <location>
        <begin position="171"/>
        <end position="201"/>
    </location>
</feature>
<dbReference type="CDD" id="cd00207">
    <property type="entry name" value="fer2"/>
    <property type="match status" value="1"/>
</dbReference>
<dbReference type="Proteomes" id="UP000228859">
    <property type="component" value="Unassembled WGS sequence"/>
</dbReference>
<keyword evidence="9 11" id="KW-0411">Iron-sulfur</keyword>
<comment type="similarity">
    <text evidence="2 11">Belongs to the succinate dehydrogenase/fumarate reductase iron-sulfur protein family.</text>
</comment>
<accession>A0A2D3WM79</accession>
<dbReference type="InterPro" id="IPR004489">
    <property type="entry name" value="Succ_DH/fum_Rdtase_Fe-S"/>
</dbReference>
<evidence type="ECO:0000256" key="8">
    <source>
        <dbReference type="ARBA" id="ARBA00023004"/>
    </source>
</evidence>
<evidence type="ECO:0000256" key="10">
    <source>
        <dbReference type="ARBA" id="ARBA00023291"/>
    </source>
</evidence>
<dbReference type="InterPro" id="IPR050573">
    <property type="entry name" value="SDH/FRD_Iron-Sulfur"/>
</dbReference>
<dbReference type="Pfam" id="PF13085">
    <property type="entry name" value="Fer2_3"/>
    <property type="match status" value="1"/>
</dbReference>
<dbReference type="GO" id="GO:0022904">
    <property type="term" value="P:respiratory electron transport chain"/>
    <property type="evidence" value="ECO:0007669"/>
    <property type="project" value="TreeGrafter"/>
</dbReference>
<dbReference type="PANTHER" id="PTHR11921:SF29">
    <property type="entry name" value="SUCCINATE DEHYDROGENASE [UBIQUINONE] IRON-SULFUR SUBUNIT, MITOCHONDRIAL"/>
    <property type="match status" value="1"/>
</dbReference>
<keyword evidence="4" id="KW-0816">Tricarboxylic acid cycle</keyword>
<dbReference type="PROSITE" id="PS51379">
    <property type="entry name" value="4FE4S_FER_2"/>
    <property type="match status" value="2"/>
</dbReference>
<keyword evidence="6 11" id="KW-0479">Metal-binding</keyword>
<dbReference type="Gene3D" id="3.10.20.30">
    <property type="match status" value="1"/>
</dbReference>
<dbReference type="InterPro" id="IPR017896">
    <property type="entry name" value="4Fe4S_Fe-S-bd"/>
</dbReference>
<dbReference type="GO" id="GO:0051537">
    <property type="term" value="F:2 iron, 2 sulfur cluster binding"/>
    <property type="evidence" value="ECO:0007669"/>
    <property type="project" value="UniProtKB-KW"/>
</dbReference>
<dbReference type="SUPFAM" id="SSF46548">
    <property type="entry name" value="alpha-helical ferredoxin"/>
    <property type="match status" value="1"/>
</dbReference>
<evidence type="ECO:0000256" key="2">
    <source>
        <dbReference type="ARBA" id="ARBA00009433"/>
    </source>
</evidence>
<feature type="domain" description="2Fe-2S ferredoxin-type" evidence="12">
    <location>
        <begin position="1"/>
        <end position="80"/>
    </location>
</feature>
<dbReference type="GO" id="GO:0008177">
    <property type="term" value="F:succinate dehydrogenase (quinone) activity"/>
    <property type="evidence" value="ECO:0007669"/>
    <property type="project" value="UniProtKB-EC"/>
</dbReference>
<comment type="pathway">
    <text evidence="1">Carbohydrate metabolism; tricarboxylic acid cycle; fumarate from succinate (bacterial route): step 1/1.</text>
</comment>
<organism evidence="14 15">
    <name type="scientific">Sulfuricurvum kujiense</name>
    <dbReference type="NCBI Taxonomy" id="148813"/>
    <lineage>
        <taxon>Bacteria</taxon>
        <taxon>Pseudomonadati</taxon>
        <taxon>Campylobacterota</taxon>
        <taxon>Epsilonproteobacteria</taxon>
        <taxon>Campylobacterales</taxon>
        <taxon>Sulfurimonadaceae</taxon>
        <taxon>Sulfuricurvum</taxon>
    </lineage>
</organism>
<keyword evidence="5 11" id="KW-0001">2Fe-2S</keyword>
<dbReference type="GO" id="GO:0006099">
    <property type="term" value="P:tricarboxylic acid cycle"/>
    <property type="evidence" value="ECO:0007669"/>
    <property type="project" value="UniProtKB-KW"/>
</dbReference>
<evidence type="ECO:0000256" key="1">
    <source>
        <dbReference type="ARBA" id="ARBA00004894"/>
    </source>
</evidence>
<dbReference type="PROSITE" id="PS00197">
    <property type="entry name" value="2FE2S_FER_1"/>
    <property type="match status" value="1"/>
</dbReference>
<comment type="cofactor">
    <cofactor evidence="11">
        <name>[4Fe-4S] cluster</name>
        <dbReference type="ChEBI" id="CHEBI:49883"/>
    </cofactor>
    <text evidence="11">Binds 1 [4Fe-4S] cluster.</text>
</comment>
<dbReference type="InterPro" id="IPR017900">
    <property type="entry name" value="4Fe4S_Fe_S_CS"/>
</dbReference>
<dbReference type="AlphaFoldDB" id="A0A2D3WM79"/>
<protein>
    <recommendedName>
        <fullName evidence="11">Fumarate reductase iron-sulfur subunit</fullName>
        <ecNumber evidence="11">1.3.5.1</ecNumber>
    </recommendedName>
</protein>
<comment type="cofactor">
    <cofactor evidence="11">
        <name>[3Fe-4S] cluster</name>
        <dbReference type="ChEBI" id="CHEBI:21137"/>
    </cofactor>
    <text evidence="11">Binds 1 [3Fe-4S] cluster.</text>
</comment>
<evidence type="ECO:0000256" key="9">
    <source>
        <dbReference type="ARBA" id="ARBA00023014"/>
    </source>
</evidence>
<dbReference type="PANTHER" id="PTHR11921">
    <property type="entry name" value="SUCCINATE DEHYDROGENASE IRON-SULFUR PROTEIN"/>
    <property type="match status" value="1"/>
</dbReference>
<proteinExistence type="inferred from homology"/>
<reference evidence="14 15" key="1">
    <citation type="journal article" date="2017" name="Front. Microbiol.">
        <title>Comparative Genomic Analysis of the Class Epsilonproteobacteria and Proposed Reclassification to Epsilonbacteraeota (phyl. nov.).</title>
        <authorList>
            <person name="Waite D.W."/>
            <person name="Vanwonterghem I."/>
            <person name="Rinke C."/>
            <person name="Parks D.H."/>
            <person name="Zhang Y."/>
            <person name="Takai K."/>
            <person name="Sievert S.M."/>
            <person name="Simon J."/>
            <person name="Campbell B.J."/>
            <person name="Hanson T.E."/>
            <person name="Woyke T."/>
            <person name="Klotz M.G."/>
            <person name="Hugenholtz P."/>
        </authorList>
    </citation>
    <scope>NUCLEOTIDE SEQUENCE [LARGE SCALE GENOMIC DNA]</scope>
    <source>
        <strain evidence="14">UBA12443</strain>
    </source>
</reference>
<dbReference type="InterPro" id="IPR009051">
    <property type="entry name" value="Helical_ferredxn"/>
</dbReference>
<dbReference type="Gene3D" id="1.10.1060.10">
    <property type="entry name" value="Alpha-helical ferredoxin"/>
    <property type="match status" value="1"/>
</dbReference>
<keyword evidence="3 11" id="KW-0004">4Fe-4S</keyword>
<dbReference type="PROSITE" id="PS00198">
    <property type="entry name" value="4FE4S_FER_1"/>
    <property type="match status" value="2"/>
</dbReference>
<dbReference type="InterPro" id="IPR006058">
    <property type="entry name" value="2Fe2S_fd_BS"/>
</dbReference>
<dbReference type="GO" id="GO:0051539">
    <property type="term" value="F:4 iron, 4 sulfur cluster binding"/>
    <property type="evidence" value="ECO:0007669"/>
    <property type="project" value="UniProtKB-KW"/>
</dbReference>
<feature type="domain" description="4Fe-4S ferredoxin-type" evidence="13">
    <location>
        <begin position="116"/>
        <end position="146"/>
    </location>
</feature>
<evidence type="ECO:0000259" key="13">
    <source>
        <dbReference type="PROSITE" id="PS51379"/>
    </source>
</evidence>
<dbReference type="Pfam" id="PF13183">
    <property type="entry name" value="Fer4_8"/>
    <property type="match status" value="1"/>
</dbReference>
<dbReference type="PROSITE" id="PS51085">
    <property type="entry name" value="2FE2S_FER_2"/>
    <property type="match status" value="1"/>
</dbReference>
<dbReference type="GO" id="GO:0009055">
    <property type="term" value="F:electron transfer activity"/>
    <property type="evidence" value="ECO:0007669"/>
    <property type="project" value="InterPro"/>
</dbReference>
<evidence type="ECO:0000256" key="7">
    <source>
        <dbReference type="ARBA" id="ARBA00023002"/>
    </source>
</evidence>
<evidence type="ECO:0000256" key="3">
    <source>
        <dbReference type="ARBA" id="ARBA00022485"/>
    </source>
</evidence>
<dbReference type="GO" id="GO:0046872">
    <property type="term" value="F:metal ion binding"/>
    <property type="evidence" value="ECO:0007669"/>
    <property type="project" value="UniProtKB-KW"/>
</dbReference>
<dbReference type="InterPro" id="IPR025192">
    <property type="entry name" value="Succ_DH/fum_Rdtase_N"/>
</dbReference>